<dbReference type="InterPro" id="IPR006311">
    <property type="entry name" value="TAT_signal"/>
</dbReference>
<dbReference type="SUPFAM" id="SSF50022">
    <property type="entry name" value="ISP domain"/>
    <property type="match status" value="1"/>
</dbReference>
<dbReference type="PROSITE" id="PS51296">
    <property type="entry name" value="RIESKE"/>
    <property type="match status" value="1"/>
</dbReference>
<evidence type="ECO:0000256" key="6">
    <source>
        <dbReference type="ARBA" id="ARBA00023014"/>
    </source>
</evidence>
<dbReference type="Gene3D" id="2.102.10.10">
    <property type="entry name" value="Rieske [2Fe-2S] iron-sulphur domain"/>
    <property type="match status" value="1"/>
</dbReference>
<evidence type="ECO:0000256" key="3">
    <source>
        <dbReference type="ARBA" id="ARBA00022714"/>
    </source>
</evidence>
<dbReference type="CDD" id="cd03467">
    <property type="entry name" value="Rieske"/>
    <property type="match status" value="1"/>
</dbReference>
<comment type="caution">
    <text evidence="11">The sequence shown here is derived from an EMBL/GenBank/DDBJ whole genome shotgun (WGS) entry which is preliminary data.</text>
</comment>
<dbReference type="InterPro" id="IPR014349">
    <property type="entry name" value="Rieske_Fe-S_prot"/>
</dbReference>
<dbReference type="GO" id="GO:0051537">
    <property type="term" value="F:2 iron, 2 sulfur cluster binding"/>
    <property type="evidence" value="ECO:0007669"/>
    <property type="project" value="UniProtKB-KW"/>
</dbReference>
<dbReference type="InterPro" id="IPR017941">
    <property type="entry name" value="Rieske_2Fe-2S"/>
</dbReference>
<proteinExistence type="predicted"/>
<keyword evidence="12" id="KW-1185">Reference proteome</keyword>
<name>A0A931B6T4_9ACTN</name>
<dbReference type="AlphaFoldDB" id="A0A931B6T4"/>
<keyword evidence="5" id="KW-0408">Iron</keyword>
<evidence type="ECO:0000313" key="11">
    <source>
        <dbReference type="EMBL" id="MBF9071216.1"/>
    </source>
</evidence>
<reference evidence="11" key="1">
    <citation type="submission" date="2020-11" db="EMBL/GenBank/DDBJ databases">
        <title>Isolation and identification of active actinomycetes.</title>
        <authorList>
            <person name="Yu B."/>
        </authorList>
    </citation>
    <scope>NUCLEOTIDE SEQUENCE</scope>
    <source>
        <strain evidence="11">NEAU-YB345</strain>
    </source>
</reference>
<evidence type="ECO:0000256" key="7">
    <source>
        <dbReference type="ARBA" id="ARBA00023157"/>
    </source>
</evidence>
<evidence type="ECO:0000259" key="10">
    <source>
        <dbReference type="PROSITE" id="PS51296"/>
    </source>
</evidence>
<accession>A0A931B6T4</accession>
<keyword evidence="4" id="KW-0479">Metal-binding</keyword>
<comment type="function">
    <text evidence="1">Iron-sulfur subunit of the cytochrome bc1 complex, an essential component of the respiratory electron transport chain required for ATP synthesis. The bc1 complex catalyzes the oxidation of menaquinol and the reduction of cytochrome c in the respiratory chain. The bc1 complex operates through a Q-cycle mechanism that couples electron transfer to generation of the proton gradient that drives ATP synthesis.</text>
</comment>
<dbReference type="InterPro" id="IPR036922">
    <property type="entry name" value="Rieske_2Fe-2S_sf"/>
</dbReference>
<dbReference type="EMBL" id="JADPRT010000011">
    <property type="protein sequence ID" value="MBF9071216.1"/>
    <property type="molecule type" value="Genomic_DNA"/>
</dbReference>
<keyword evidence="7" id="KW-1015">Disulfide bond</keyword>
<gene>
    <name evidence="11" type="ORF">I2501_24675</name>
</gene>
<organism evidence="11 12">
    <name type="scientific">Streptacidiphilus fuscans</name>
    <dbReference type="NCBI Taxonomy" id="2789292"/>
    <lineage>
        <taxon>Bacteria</taxon>
        <taxon>Bacillati</taxon>
        <taxon>Actinomycetota</taxon>
        <taxon>Actinomycetes</taxon>
        <taxon>Kitasatosporales</taxon>
        <taxon>Streptomycetaceae</taxon>
        <taxon>Streptacidiphilus</taxon>
    </lineage>
</organism>
<dbReference type="RefSeq" id="WP_196196581.1">
    <property type="nucleotide sequence ID" value="NZ_JADPRT010000011.1"/>
</dbReference>
<dbReference type="PANTHER" id="PTHR10134">
    <property type="entry name" value="CYTOCHROME B-C1 COMPLEX SUBUNIT RIESKE, MITOCHONDRIAL"/>
    <property type="match status" value="1"/>
</dbReference>
<dbReference type="FunFam" id="2.102.10.10:FF:000016">
    <property type="entry name" value="Nitrite reductase/ring-hydroxylating ferredoxin subunit"/>
    <property type="match status" value="1"/>
</dbReference>
<evidence type="ECO:0000256" key="8">
    <source>
        <dbReference type="ARBA" id="ARBA00029586"/>
    </source>
</evidence>
<dbReference type="GO" id="GO:0046872">
    <property type="term" value="F:metal ion binding"/>
    <property type="evidence" value="ECO:0007669"/>
    <property type="project" value="UniProtKB-KW"/>
</dbReference>
<evidence type="ECO:0000313" key="12">
    <source>
        <dbReference type="Proteomes" id="UP000657385"/>
    </source>
</evidence>
<evidence type="ECO:0000256" key="2">
    <source>
        <dbReference type="ARBA" id="ARBA00015816"/>
    </source>
</evidence>
<dbReference type="Pfam" id="PF00355">
    <property type="entry name" value="Rieske"/>
    <property type="match status" value="1"/>
</dbReference>
<keyword evidence="6" id="KW-0411">Iron-sulfur</keyword>
<evidence type="ECO:0000256" key="1">
    <source>
        <dbReference type="ARBA" id="ARBA00002494"/>
    </source>
</evidence>
<comment type="cofactor">
    <cofactor evidence="9">
        <name>[2Fe-2S] cluster</name>
        <dbReference type="ChEBI" id="CHEBI:190135"/>
    </cofactor>
</comment>
<evidence type="ECO:0000256" key="4">
    <source>
        <dbReference type="ARBA" id="ARBA00022723"/>
    </source>
</evidence>
<dbReference type="PRINTS" id="PR00162">
    <property type="entry name" value="RIESKE"/>
</dbReference>
<dbReference type="Proteomes" id="UP000657385">
    <property type="component" value="Unassembled WGS sequence"/>
</dbReference>
<dbReference type="PROSITE" id="PS51318">
    <property type="entry name" value="TAT"/>
    <property type="match status" value="1"/>
</dbReference>
<feature type="domain" description="Rieske" evidence="10">
    <location>
        <begin position="58"/>
        <end position="150"/>
    </location>
</feature>
<protein>
    <recommendedName>
        <fullName evidence="2">Cytochrome bc1 complex Rieske iron-sulfur subunit</fullName>
    </recommendedName>
    <alternativeName>
        <fullName evidence="8">Cytochrome bc1 reductase complex subunit QcrA</fullName>
    </alternativeName>
</protein>
<dbReference type="GO" id="GO:0016705">
    <property type="term" value="F:oxidoreductase activity, acting on paired donors, with incorporation or reduction of molecular oxygen"/>
    <property type="evidence" value="ECO:0007669"/>
    <property type="project" value="UniProtKB-ARBA"/>
</dbReference>
<evidence type="ECO:0000256" key="5">
    <source>
        <dbReference type="ARBA" id="ARBA00023004"/>
    </source>
</evidence>
<dbReference type="GO" id="GO:0016020">
    <property type="term" value="C:membrane"/>
    <property type="evidence" value="ECO:0007669"/>
    <property type="project" value="InterPro"/>
</dbReference>
<dbReference type="InterPro" id="IPR005805">
    <property type="entry name" value="Rieske_Fe-S_prot_C"/>
</dbReference>
<evidence type="ECO:0000256" key="9">
    <source>
        <dbReference type="ARBA" id="ARBA00034078"/>
    </source>
</evidence>
<sequence>MTTPADPAAAPAAAAVPASEGCCRRQLLRGAAAVGLAGVGVVALSACSAGAPAPKGPVTLGAATDVPVGGGKLYSAQQCVVTQPTAGTYKAFSAVCTHAGCLVDGVSNGVISCPCHGSEFKTTDGSVVQGPASAPLPSIPLAVTNGKLVATFS</sequence>
<dbReference type="GO" id="GO:0004497">
    <property type="term" value="F:monooxygenase activity"/>
    <property type="evidence" value="ECO:0007669"/>
    <property type="project" value="UniProtKB-ARBA"/>
</dbReference>
<keyword evidence="3" id="KW-0001">2Fe-2S</keyword>